<dbReference type="EMBL" id="MU620895">
    <property type="protein sequence ID" value="KAI8583708.1"/>
    <property type="molecule type" value="Genomic_DNA"/>
</dbReference>
<dbReference type="RefSeq" id="XP_051448712.1">
    <property type="nucleotide sequence ID" value="XM_051585898.1"/>
</dbReference>
<dbReference type="GeneID" id="75911246"/>
<dbReference type="GO" id="GO:0006384">
    <property type="term" value="P:transcription initiation at RNA polymerase III promoter"/>
    <property type="evidence" value="ECO:0007669"/>
    <property type="project" value="InterPro"/>
</dbReference>
<gene>
    <name evidence="1" type="ORF">K450DRAFT_222400</name>
</gene>
<dbReference type="Proteomes" id="UP001206595">
    <property type="component" value="Unassembled WGS sequence"/>
</dbReference>
<proteinExistence type="predicted"/>
<sequence>MRHNTPPLVTFVGSSDNILVGSSYVRSWAPRLRTSDHNDNGILVPARMWYDIQGKIMEHVLRGCMQAVLEQIQRNPGITSSTILHKLKTLLVAGEVYDILRMLEQRQCIRSKAIAFPARTTLFSGPRLFHTQGT</sequence>
<dbReference type="PANTHER" id="PTHR15180:SF1">
    <property type="entry name" value="GENERAL TRANSCRIPTION FACTOR 3C POLYPEPTIDE 1"/>
    <property type="match status" value="1"/>
</dbReference>
<name>A0AAD5EH33_UMBRA</name>
<dbReference type="GO" id="GO:0000127">
    <property type="term" value="C:transcription factor TFIIIC complex"/>
    <property type="evidence" value="ECO:0007669"/>
    <property type="project" value="InterPro"/>
</dbReference>
<dbReference type="GO" id="GO:0042791">
    <property type="term" value="P:5S class rRNA transcription by RNA polymerase III"/>
    <property type="evidence" value="ECO:0007669"/>
    <property type="project" value="TreeGrafter"/>
</dbReference>
<dbReference type="PANTHER" id="PTHR15180">
    <property type="entry name" value="GENERAL TRANSCRIPTION FACTOR 3C POLYPEPTIDE 1"/>
    <property type="match status" value="1"/>
</dbReference>
<dbReference type="AlphaFoldDB" id="A0AAD5EH33"/>
<dbReference type="GO" id="GO:0003677">
    <property type="term" value="F:DNA binding"/>
    <property type="evidence" value="ECO:0007669"/>
    <property type="project" value="InterPro"/>
</dbReference>
<reference evidence="1" key="2">
    <citation type="journal article" date="2022" name="Proc. Natl. Acad. Sci. U.S.A.">
        <title>Diploid-dominant life cycles characterize the early evolution of Fungi.</title>
        <authorList>
            <person name="Amses K.R."/>
            <person name="Simmons D.R."/>
            <person name="Longcore J.E."/>
            <person name="Mondo S.J."/>
            <person name="Seto K."/>
            <person name="Jeronimo G.H."/>
            <person name="Bonds A.E."/>
            <person name="Quandt C.A."/>
            <person name="Davis W.J."/>
            <person name="Chang Y."/>
            <person name="Federici B.A."/>
            <person name="Kuo A."/>
            <person name="LaButti K."/>
            <person name="Pangilinan J."/>
            <person name="Andreopoulos W."/>
            <person name="Tritt A."/>
            <person name="Riley R."/>
            <person name="Hundley H."/>
            <person name="Johnson J."/>
            <person name="Lipzen A."/>
            <person name="Barry K."/>
            <person name="Lang B.F."/>
            <person name="Cuomo C.A."/>
            <person name="Buchler N.E."/>
            <person name="Grigoriev I.V."/>
            <person name="Spatafora J.W."/>
            <person name="Stajich J.E."/>
            <person name="James T.Y."/>
        </authorList>
    </citation>
    <scope>NUCLEOTIDE SEQUENCE</scope>
    <source>
        <strain evidence="1">AG</strain>
    </source>
</reference>
<comment type="caution">
    <text evidence="1">The sequence shown here is derived from an EMBL/GenBank/DDBJ whole genome shotgun (WGS) entry which is preliminary data.</text>
</comment>
<reference evidence="1" key="1">
    <citation type="submission" date="2021-06" db="EMBL/GenBank/DDBJ databases">
        <authorList>
            <consortium name="DOE Joint Genome Institute"/>
            <person name="Mondo S.J."/>
            <person name="Amses K.R."/>
            <person name="Simmons D.R."/>
            <person name="Longcore J.E."/>
            <person name="Seto K."/>
            <person name="Alves G.H."/>
            <person name="Bonds A.E."/>
            <person name="Quandt C.A."/>
            <person name="Davis W.J."/>
            <person name="Chang Y."/>
            <person name="Letcher P.M."/>
            <person name="Powell M.J."/>
            <person name="Kuo A."/>
            <person name="Labutti K."/>
            <person name="Pangilinan J."/>
            <person name="Andreopoulos W."/>
            <person name="Tritt A."/>
            <person name="Riley R."/>
            <person name="Hundley H."/>
            <person name="Johnson J."/>
            <person name="Lipzen A."/>
            <person name="Barry K."/>
            <person name="Berbee M.L."/>
            <person name="Buchler N.E."/>
            <person name="Grigoriev I.V."/>
            <person name="Spatafora J.W."/>
            <person name="Stajich J.E."/>
            <person name="James T.Y."/>
        </authorList>
    </citation>
    <scope>NUCLEOTIDE SEQUENCE</scope>
    <source>
        <strain evidence="1">AG</strain>
    </source>
</reference>
<dbReference type="InterPro" id="IPR044210">
    <property type="entry name" value="Tfc3-like"/>
</dbReference>
<evidence type="ECO:0000313" key="2">
    <source>
        <dbReference type="Proteomes" id="UP001206595"/>
    </source>
</evidence>
<protein>
    <submittedName>
        <fullName evidence="1">Uncharacterized protein</fullName>
    </submittedName>
</protein>
<keyword evidence="2" id="KW-1185">Reference proteome</keyword>
<accession>A0AAD5EH33</accession>
<evidence type="ECO:0000313" key="1">
    <source>
        <dbReference type="EMBL" id="KAI8583708.1"/>
    </source>
</evidence>
<organism evidence="1 2">
    <name type="scientific">Umbelopsis ramanniana AG</name>
    <dbReference type="NCBI Taxonomy" id="1314678"/>
    <lineage>
        <taxon>Eukaryota</taxon>
        <taxon>Fungi</taxon>
        <taxon>Fungi incertae sedis</taxon>
        <taxon>Mucoromycota</taxon>
        <taxon>Mucoromycotina</taxon>
        <taxon>Umbelopsidomycetes</taxon>
        <taxon>Umbelopsidales</taxon>
        <taxon>Umbelopsidaceae</taxon>
        <taxon>Umbelopsis</taxon>
    </lineage>
</organism>